<dbReference type="GO" id="GO:0097175">
    <property type="term" value="P:1,6-anhydro-N-acetyl-beta-muramic acid catabolic process"/>
    <property type="evidence" value="ECO:0007669"/>
    <property type="project" value="UniProtKB-UniRule"/>
</dbReference>
<feature type="binding site" evidence="1">
    <location>
        <begin position="11"/>
        <end position="18"/>
    </location>
    <ligand>
        <name>ATP</name>
        <dbReference type="ChEBI" id="CHEBI:30616"/>
    </ligand>
</feature>
<protein>
    <recommendedName>
        <fullName evidence="1">Anhydro-N-acetylmuramic acid kinase</fullName>
        <ecNumber evidence="1">2.7.1.170</ecNumber>
    </recommendedName>
    <alternativeName>
        <fullName evidence="1">AnhMurNAc kinase</fullName>
    </alternativeName>
</protein>
<dbReference type="GO" id="GO:0005524">
    <property type="term" value="F:ATP binding"/>
    <property type="evidence" value="ECO:0007669"/>
    <property type="project" value="UniProtKB-UniRule"/>
</dbReference>
<organism evidence="2 3">
    <name type="scientific">Ectothiorhodospira marina</name>
    <dbReference type="NCBI Taxonomy" id="1396821"/>
    <lineage>
        <taxon>Bacteria</taxon>
        <taxon>Pseudomonadati</taxon>
        <taxon>Pseudomonadota</taxon>
        <taxon>Gammaproteobacteria</taxon>
        <taxon>Chromatiales</taxon>
        <taxon>Ectothiorhodospiraceae</taxon>
        <taxon>Ectothiorhodospira</taxon>
    </lineage>
</organism>
<comment type="catalytic activity">
    <reaction evidence="1">
        <text>1,6-anhydro-N-acetyl-beta-muramate + ATP + H2O = N-acetyl-D-muramate 6-phosphate + ADP + H(+)</text>
        <dbReference type="Rhea" id="RHEA:24952"/>
        <dbReference type="ChEBI" id="CHEBI:15377"/>
        <dbReference type="ChEBI" id="CHEBI:15378"/>
        <dbReference type="ChEBI" id="CHEBI:30616"/>
        <dbReference type="ChEBI" id="CHEBI:58690"/>
        <dbReference type="ChEBI" id="CHEBI:58722"/>
        <dbReference type="ChEBI" id="CHEBI:456216"/>
        <dbReference type="EC" id="2.7.1.170"/>
    </reaction>
</comment>
<gene>
    <name evidence="1" type="primary">anmK</name>
    <name evidence="2" type="ORF">SAMN05444515_112111</name>
</gene>
<proteinExistence type="inferred from homology"/>
<dbReference type="HAMAP" id="MF_01270">
    <property type="entry name" value="AnhMurNAc_kinase"/>
    <property type="match status" value="1"/>
</dbReference>
<comment type="similarity">
    <text evidence="1">Belongs to the anhydro-N-acetylmuramic acid kinase family.</text>
</comment>
<dbReference type="NCBIfam" id="NF007139">
    <property type="entry name" value="PRK09585.1-3"/>
    <property type="match status" value="1"/>
</dbReference>
<dbReference type="GO" id="GO:0016773">
    <property type="term" value="F:phosphotransferase activity, alcohol group as acceptor"/>
    <property type="evidence" value="ECO:0007669"/>
    <property type="project" value="UniProtKB-UniRule"/>
</dbReference>
<dbReference type="EC" id="2.7.1.170" evidence="1"/>
<dbReference type="InterPro" id="IPR005338">
    <property type="entry name" value="Anhydro_N_Ac-Mur_kinase"/>
</dbReference>
<dbReference type="GO" id="GO:0009254">
    <property type="term" value="P:peptidoglycan turnover"/>
    <property type="evidence" value="ECO:0007669"/>
    <property type="project" value="UniProtKB-UniRule"/>
</dbReference>
<dbReference type="Proteomes" id="UP000199256">
    <property type="component" value="Unassembled WGS sequence"/>
</dbReference>
<dbReference type="Pfam" id="PF03702">
    <property type="entry name" value="AnmK"/>
    <property type="match status" value="1"/>
</dbReference>
<dbReference type="SUPFAM" id="SSF53067">
    <property type="entry name" value="Actin-like ATPase domain"/>
    <property type="match status" value="1"/>
</dbReference>
<dbReference type="UniPathway" id="UPA00343"/>
<keyword evidence="1" id="KW-0547">Nucleotide-binding</keyword>
<dbReference type="UniPathway" id="UPA00544"/>
<comment type="pathway">
    <text evidence="1">Cell wall biogenesis; peptidoglycan recycling.</text>
</comment>
<dbReference type="EMBL" id="FOAA01000012">
    <property type="protein sequence ID" value="SEL27477.1"/>
    <property type="molecule type" value="Genomic_DNA"/>
</dbReference>
<reference evidence="3" key="1">
    <citation type="submission" date="2016-10" db="EMBL/GenBank/DDBJ databases">
        <authorList>
            <person name="Varghese N."/>
            <person name="Submissions S."/>
        </authorList>
    </citation>
    <scope>NUCLEOTIDE SEQUENCE [LARGE SCALE GENOMIC DNA]</scope>
    <source>
        <strain evidence="3">DSM 241</strain>
    </source>
</reference>
<dbReference type="AlphaFoldDB" id="A0A1H7NX60"/>
<dbReference type="CDD" id="cd24050">
    <property type="entry name" value="ASKHA_NBD_ANMK"/>
    <property type="match status" value="1"/>
</dbReference>
<dbReference type="GO" id="GO:0006040">
    <property type="term" value="P:amino sugar metabolic process"/>
    <property type="evidence" value="ECO:0007669"/>
    <property type="project" value="InterPro"/>
</dbReference>
<dbReference type="GO" id="GO:0016301">
    <property type="term" value="F:kinase activity"/>
    <property type="evidence" value="ECO:0007669"/>
    <property type="project" value="UniProtKB-KW"/>
</dbReference>
<comment type="pathway">
    <text evidence="1">Amino-sugar metabolism; 1,6-anhydro-N-acetylmuramate degradation.</text>
</comment>
<dbReference type="PANTHER" id="PTHR30605:SF0">
    <property type="entry name" value="ANHYDRO-N-ACETYLMURAMIC ACID KINASE"/>
    <property type="match status" value="1"/>
</dbReference>
<evidence type="ECO:0000313" key="2">
    <source>
        <dbReference type="EMBL" id="SEL27477.1"/>
    </source>
</evidence>
<keyword evidence="1" id="KW-0067">ATP-binding</keyword>
<dbReference type="Gene3D" id="3.30.420.40">
    <property type="match status" value="2"/>
</dbReference>
<keyword evidence="1" id="KW-0808">Transferase</keyword>
<comment type="function">
    <text evidence="1">Catalyzes the specific phosphorylation of 1,6-anhydro-N-acetylmuramic acid (anhMurNAc) with the simultaneous cleavage of the 1,6-anhydro ring, generating MurNAc-6-P. Is required for the utilization of anhMurNAc either imported from the medium or derived from its own cell wall murein, and thus plays a role in cell wall recycling.</text>
</comment>
<sequence>MAEYFIGLISGTSMDGIDTALVAFDDTGAHCVATHGHPIPPMLTGGLRHLADPEHTASVDELGSLDVALGEVMAEAVLTLLEDQHLDPSHIVALGSHGQTVRHRPGAAPPFSLQIGCPHHLAECTGLTVVADFRRRDMAAGGEGAPLVPGFHRAMLHSDAEDRVILNLGGIANITVLPADKGTPLQGFDTGPANALMDAWIRHEKGHPWDSEGAWAASGELDNSLLASMLEDPYFIQPPPKSTGTEYFNLQWIERQLQMANRHIPARNTQRTLAELTVASASDAILKHAPTTQRVLVCGGGAHNRAVMAGLGHRLVNATVESTEAVGLSPDWIEAMAFAWLARETLAGRPGNVPSVTGARKAVVLGSIHPGGVG</sequence>
<keyword evidence="1 2" id="KW-0418">Kinase</keyword>
<evidence type="ECO:0000313" key="3">
    <source>
        <dbReference type="Proteomes" id="UP000199256"/>
    </source>
</evidence>
<name>A0A1H7NX60_9GAMM</name>
<evidence type="ECO:0000256" key="1">
    <source>
        <dbReference type="HAMAP-Rule" id="MF_01270"/>
    </source>
</evidence>
<dbReference type="PANTHER" id="PTHR30605">
    <property type="entry name" value="ANHYDRO-N-ACETYLMURAMIC ACID KINASE"/>
    <property type="match status" value="1"/>
</dbReference>
<dbReference type="RefSeq" id="WP_090254367.1">
    <property type="nucleotide sequence ID" value="NZ_FOAA01000012.1"/>
</dbReference>
<dbReference type="InterPro" id="IPR043129">
    <property type="entry name" value="ATPase_NBD"/>
</dbReference>
<accession>A0A1H7NX60</accession>
<keyword evidence="1" id="KW-0119">Carbohydrate metabolism</keyword>
<keyword evidence="3" id="KW-1185">Reference proteome</keyword>
<dbReference type="STRING" id="1396821.SAMN05444515_112111"/>
<dbReference type="OrthoDB" id="9763949at2"/>